<feature type="transmembrane region" description="Helical" evidence="5">
    <location>
        <begin position="342"/>
        <end position="371"/>
    </location>
</feature>
<feature type="transmembrane region" description="Helical" evidence="5">
    <location>
        <begin position="132"/>
        <end position="150"/>
    </location>
</feature>
<evidence type="ECO:0000313" key="8">
    <source>
        <dbReference type="Proteomes" id="UP000507962"/>
    </source>
</evidence>
<evidence type="ECO:0000256" key="2">
    <source>
        <dbReference type="ARBA" id="ARBA00022692"/>
    </source>
</evidence>
<keyword evidence="7" id="KW-0436">Ligase</keyword>
<feature type="transmembrane region" description="Helical" evidence="5">
    <location>
        <begin position="383"/>
        <end position="406"/>
    </location>
</feature>
<dbReference type="GO" id="GO:0016874">
    <property type="term" value="F:ligase activity"/>
    <property type="evidence" value="ECO:0007669"/>
    <property type="project" value="UniProtKB-KW"/>
</dbReference>
<accession>A0A4U8YSK8</accession>
<sequence>MDKTVLFPLIVSAILLASRSPREVFILSFLPALTFFPAYFNVKVVSGVPELYFWSAALVPILASWAMKGFDGYDYHWMDLFIFAYVFAIFFAQWSNSTYKISQKILFNNVMGICVPYMLVRSYAVDRKALISLIRAMTVVGAVVAFFNAIEFRMFVNHFDEHLRRLWPTYVVWDTGMVMSRWGFKRALGPFSHPIVAGYVFALIAPLAIWCYNQGHYPTKRKGQIIVGLNVLGMLVSISRAPIIGFILGLAVIYYGWNKNRAAILTVVSIVGAILLMVIVPKFIDYISVTRATATTEAQRNVAYRKEMWEAYSEVVMERPYAGWGRFSVPSVKGMKSIDAEYLGVALASGVIALFFYLVFLFGMLIRMILYAQKTAWDDPWGRLAWCLIAGWVCAIFSQGTVYSGAQSVQYLYMLAGIGQILILTRPRETAPEAQESVPARFGFARII</sequence>
<dbReference type="InterPro" id="IPR007016">
    <property type="entry name" value="O-antigen_ligase-rel_domated"/>
</dbReference>
<feature type="domain" description="O-antigen ligase-related" evidence="6">
    <location>
        <begin position="227"/>
        <end position="358"/>
    </location>
</feature>
<dbReference type="AlphaFoldDB" id="A0A4U8YSK8"/>
<evidence type="ECO:0000259" key="6">
    <source>
        <dbReference type="Pfam" id="PF04932"/>
    </source>
</evidence>
<evidence type="ECO:0000313" key="7">
    <source>
        <dbReference type="EMBL" id="VFQ46497.1"/>
    </source>
</evidence>
<name>A0A4U8YSK8_9BACT</name>
<dbReference type="InterPro" id="IPR051533">
    <property type="entry name" value="WaaL-like"/>
</dbReference>
<keyword evidence="4 5" id="KW-0472">Membrane</keyword>
<dbReference type="PANTHER" id="PTHR37422:SF13">
    <property type="entry name" value="LIPOPOLYSACCHARIDE BIOSYNTHESIS PROTEIN PA4999-RELATED"/>
    <property type="match status" value="1"/>
</dbReference>
<organism evidence="7 8">
    <name type="scientific">Desulfoluna butyratoxydans</name>
    <dbReference type="NCBI Taxonomy" id="231438"/>
    <lineage>
        <taxon>Bacteria</taxon>
        <taxon>Pseudomonadati</taxon>
        <taxon>Thermodesulfobacteriota</taxon>
        <taxon>Desulfobacteria</taxon>
        <taxon>Desulfobacterales</taxon>
        <taxon>Desulfolunaceae</taxon>
        <taxon>Desulfoluna</taxon>
    </lineage>
</organism>
<dbReference type="GO" id="GO:0016020">
    <property type="term" value="C:membrane"/>
    <property type="evidence" value="ECO:0007669"/>
    <property type="project" value="UniProtKB-SubCell"/>
</dbReference>
<keyword evidence="3 5" id="KW-1133">Transmembrane helix</keyword>
<feature type="transmembrane region" description="Helical" evidence="5">
    <location>
        <begin position="191"/>
        <end position="213"/>
    </location>
</feature>
<dbReference type="EMBL" id="CAADHO010000009">
    <property type="protein sequence ID" value="VFQ46497.1"/>
    <property type="molecule type" value="Genomic_DNA"/>
</dbReference>
<feature type="transmembrane region" description="Helical" evidence="5">
    <location>
        <begin position="51"/>
        <end position="70"/>
    </location>
</feature>
<feature type="transmembrane region" description="Helical" evidence="5">
    <location>
        <begin position="77"/>
        <end position="95"/>
    </location>
</feature>
<evidence type="ECO:0000256" key="5">
    <source>
        <dbReference type="SAM" id="Phobius"/>
    </source>
</evidence>
<feature type="transmembrane region" description="Helical" evidence="5">
    <location>
        <begin position="263"/>
        <end position="284"/>
    </location>
</feature>
<gene>
    <name evidence="7" type="ORF">MSL71_41640</name>
</gene>
<evidence type="ECO:0000256" key="3">
    <source>
        <dbReference type="ARBA" id="ARBA00022989"/>
    </source>
</evidence>
<dbReference type="PANTHER" id="PTHR37422">
    <property type="entry name" value="TEICHURONIC ACID BIOSYNTHESIS PROTEIN TUAE"/>
    <property type="match status" value="1"/>
</dbReference>
<comment type="subcellular location">
    <subcellularLocation>
        <location evidence="1">Membrane</location>
        <topology evidence="1">Multi-pass membrane protein</topology>
    </subcellularLocation>
</comment>
<dbReference type="Pfam" id="PF04932">
    <property type="entry name" value="Wzy_C"/>
    <property type="match status" value="1"/>
</dbReference>
<dbReference type="Proteomes" id="UP000507962">
    <property type="component" value="Unassembled WGS sequence"/>
</dbReference>
<feature type="transmembrane region" description="Helical" evidence="5">
    <location>
        <begin position="225"/>
        <end position="257"/>
    </location>
</feature>
<feature type="transmembrane region" description="Helical" evidence="5">
    <location>
        <begin position="101"/>
        <end position="120"/>
    </location>
</feature>
<reference evidence="7 8" key="1">
    <citation type="submission" date="2019-03" db="EMBL/GenBank/DDBJ databases">
        <authorList>
            <person name="Nijsse B."/>
        </authorList>
    </citation>
    <scope>NUCLEOTIDE SEQUENCE [LARGE SCALE GENOMIC DNA]</scope>
    <source>
        <strain evidence="7">Desulfoluna butyratoxydans MSL71</strain>
    </source>
</reference>
<proteinExistence type="predicted"/>
<keyword evidence="8" id="KW-1185">Reference proteome</keyword>
<evidence type="ECO:0000256" key="4">
    <source>
        <dbReference type="ARBA" id="ARBA00023136"/>
    </source>
</evidence>
<dbReference type="RefSeq" id="WP_180144311.1">
    <property type="nucleotide sequence ID" value="NZ_CAADHO010000009.1"/>
</dbReference>
<protein>
    <submittedName>
        <fullName evidence="7">O-antigen ligase-related</fullName>
    </submittedName>
</protein>
<keyword evidence="2 5" id="KW-0812">Transmembrane</keyword>
<evidence type="ECO:0000256" key="1">
    <source>
        <dbReference type="ARBA" id="ARBA00004141"/>
    </source>
</evidence>